<evidence type="ECO:0000256" key="1">
    <source>
        <dbReference type="SAM" id="MobiDB-lite"/>
    </source>
</evidence>
<comment type="caution">
    <text evidence="2">The sequence shown here is derived from an EMBL/GenBank/DDBJ whole genome shotgun (WGS) entry which is preliminary data.</text>
</comment>
<dbReference type="EMBL" id="BAABGM010000013">
    <property type="protein sequence ID" value="GAA4406540.1"/>
    <property type="molecule type" value="Genomic_DNA"/>
</dbReference>
<dbReference type="RefSeq" id="WP_345205639.1">
    <property type="nucleotide sequence ID" value="NZ_BAABGM010000013.1"/>
</dbReference>
<keyword evidence="3" id="KW-1185">Reference proteome</keyword>
<feature type="region of interest" description="Disordered" evidence="1">
    <location>
        <begin position="250"/>
        <end position="274"/>
    </location>
</feature>
<name>A0ABP8KH79_9MICO</name>
<feature type="compositionally biased region" description="Basic and acidic residues" evidence="1">
    <location>
        <begin position="251"/>
        <end position="260"/>
    </location>
</feature>
<organism evidence="2 3">
    <name type="scientific">Fodinibacter luteus</name>
    <dbReference type="NCBI Taxonomy" id="552064"/>
    <lineage>
        <taxon>Bacteria</taxon>
        <taxon>Bacillati</taxon>
        <taxon>Actinomycetota</taxon>
        <taxon>Actinomycetes</taxon>
        <taxon>Micrococcales</taxon>
        <taxon>Intrasporangiaceae</taxon>
        <taxon>Fodinibacter (ex Wang et al. 2009)</taxon>
    </lineage>
</organism>
<gene>
    <name evidence="2" type="ORF">GCM10023168_21570</name>
</gene>
<protein>
    <recommendedName>
        <fullName evidence="4">WD40 repeat protein</fullName>
    </recommendedName>
</protein>
<sequence length="387" mass="42258">MLEQPVATGRVRRRAATIAGLTAAAVLALAGLSFAWAGHNDQALEPVPANPSTSASIGSGIASPMQRWVDALPAGAPPATPYWHDGTLYVNGERIPAPYGRVDIEAAGDTVLVGGYQGDTKDVGPLMWGLVRGDRLEPLPVPAGTYDVWLSVDGRIAYWMARQDNGTTRFFTWDTETNTALASRTVPGNNAELRGVDAAGNAYWQPDYITSDLYSRWDVRADTITATDLTYEPWDPPEWVDGFVPWMPSEDPYRSPDGTKRAFTGSAPSDSPSDCCINQLRVRPVAPDDQLDPKDVSTLSLSDAVPYPLFDLNEPEHWVWWESNESVLIAVDGDLRSYLVRCPATGGTCQRVLDLGPWTDANHQQDSQHDPYWLSGGWAFGRAPVSR</sequence>
<evidence type="ECO:0000313" key="3">
    <source>
        <dbReference type="Proteomes" id="UP001500945"/>
    </source>
</evidence>
<accession>A0ABP8KH79</accession>
<reference evidence="3" key="1">
    <citation type="journal article" date="2019" name="Int. J. Syst. Evol. Microbiol.">
        <title>The Global Catalogue of Microorganisms (GCM) 10K type strain sequencing project: providing services to taxonomists for standard genome sequencing and annotation.</title>
        <authorList>
            <consortium name="The Broad Institute Genomics Platform"/>
            <consortium name="The Broad Institute Genome Sequencing Center for Infectious Disease"/>
            <person name="Wu L."/>
            <person name="Ma J."/>
        </authorList>
    </citation>
    <scope>NUCLEOTIDE SEQUENCE [LARGE SCALE GENOMIC DNA]</scope>
    <source>
        <strain evidence="3">JCM 17809</strain>
    </source>
</reference>
<evidence type="ECO:0000313" key="2">
    <source>
        <dbReference type="EMBL" id="GAA4406540.1"/>
    </source>
</evidence>
<evidence type="ECO:0008006" key="4">
    <source>
        <dbReference type="Google" id="ProtNLM"/>
    </source>
</evidence>
<proteinExistence type="predicted"/>
<dbReference type="Proteomes" id="UP001500945">
    <property type="component" value="Unassembled WGS sequence"/>
</dbReference>